<keyword evidence="2" id="KW-1185">Reference proteome</keyword>
<sequence>MDGLRAASSRTNIVHSPEAVRLANTMREASESNWTSRFLIFVRGLPGSGKSTLDRCERWIVSGSRNSASIPKVNRTSILLHSNGRR</sequence>
<reference key="2">
    <citation type="submission" date="2011-10" db="EMBL/GenBank/DDBJ databases">
        <title>The genome and transcriptome sequence of Clonorchis sinensis provide insights into the carcinogenic liver fluke.</title>
        <authorList>
            <person name="Wang X."/>
            <person name="Huang Y."/>
            <person name="Chen W."/>
            <person name="Liu H."/>
            <person name="Guo L."/>
            <person name="Chen Y."/>
            <person name="Luo F."/>
            <person name="Zhou W."/>
            <person name="Sun J."/>
            <person name="Mao Q."/>
            <person name="Liang P."/>
            <person name="Zhou C."/>
            <person name="Tian Y."/>
            <person name="Men J."/>
            <person name="Lv X."/>
            <person name="Huang L."/>
            <person name="Zhou J."/>
            <person name="Hu Y."/>
            <person name="Li R."/>
            <person name="Zhang F."/>
            <person name="Lei H."/>
            <person name="Li X."/>
            <person name="Hu X."/>
            <person name="Liang C."/>
            <person name="Xu J."/>
            <person name="Wu Z."/>
            <person name="Yu X."/>
        </authorList>
    </citation>
    <scope>NUCLEOTIDE SEQUENCE</scope>
    <source>
        <strain>Henan</strain>
    </source>
</reference>
<proteinExistence type="predicted"/>
<dbReference type="EMBL" id="DF143896">
    <property type="protein sequence ID" value="GAA54479.1"/>
    <property type="molecule type" value="Genomic_DNA"/>
</dbReference>
<evidence type="ECO:0000313" key="2">
    <source>
        <dbReference type="Proteomes" id="UP000008909"/>
    </source>
</evidence>
<organism evidence="1 2">
    <name type="scientific">Clonorchis sinensis</name>
    <name type="common">Chinese liver fluke</name>
    <dbReference type="NCBI Taxonomy" id="79923"/>
    <lineage>
        <taxon>Eukaryota</taxon>
        <taxon>Metazoa</taxon>
        <taxon>Spiralia</taxon>
        <taxon>Lophotrochozoa</taxon>
        <taxon>Platyhelminthes</taxon>
        <taxon>Trematoda</taxon>
        <taxon>Digenea</taxon>
        <taxon>Opisthorchiida</taxon>
        <taxon>Opisthorchiata</taxon>
        <taxon>Opisthorchiidae</taxon>
        <taxon>Clonorchis</taxon>
    </lineage>
</organism>
<accession>G7YNE8</accession>
<dbReference type="AlphaFoldDB" id="G7YNE8"/>
<reference evidence="1" key="1">
    <citation type="journal article" date="2011" name="Genome Biol.">
        <title>The draft genome of the carcinogenic human liver fluke Clonorchis sinensis.</title>
        <authorList>
            <person name="Wang X."/>
            <person name="Chen W."/>
            <person name="Huang Y."/>
            <person name="Sun J."/>
            <person name="Men J."/>
            <person name="Liu H."/>
            <person name="Luo F."/>
            <person name="Guo L."/>
            <person name="Lv X."/>
            <person name="Deng C."/>
            <person name="Zhou C."/>
            <person name="Fan Y."/>
            <person name="Li X."/>
            <person name="Huang L."/>
            <person name="Hu Y."/>
            <person name="Liang C."/>
            <person name="Hu X."/>
            <person name="Xu J."/>
            <person name="Yu X."/>
        </authorList>
    </citation>
    <scope>NUCLEOTIDE SEQUENCE [LARGE SCALE GENOMIC DNA]</scope>
    <source>
        <strain evidence="1">Henan</strain>
    </source>
</reference>
<protein>
    <submittedName>
        <fullName evidence="1">Uncharacterized protein</fullName>
    </submittedName>
</protein>
<evidence type="ECO:0000313" key="1">
    <source>
        <dbReference type="EMBL" id="GAA54479.1"/>
    </source>
</evidence>
<name>G7YNE8_CLOSI</name>
<dbReference type="Proteomes" id="UP000008909">
    <property type="component" value="Unassembled WGS sequence"/>
</dbReference>
<gene>
    <name evidence="1" type="ORF">CLF_103399</name>
</gene>